<comment type="caution">
    <text evidence="2">The sequence shown here is derived from an EMBL/GenBank/DDBJ whole genome shotgun (WGS) entry which is preliminary data.</text>
</comment>
<gene>
    <name evidence="2" type="ORF">AAY55_06025</name>
    <name evidence="3" type="ORF">CGU03_08690</name>
</gene>
<dbReference type="AlphaFoldDB" id="A0A0Q0Z1A0"/>
<protein>
    <submittedName>
        <fullName evidence="3">DUF2850 domain-containing protein</fullName>
    </submittedName>
</protein>
<organism evidence="2 4">
    <name type="scientific">Vibrio metoecus</name>
    <dbReference type="NCBI Taxonomy" id="1481663"/>
    <lineage>
        <taxon>Bacteria</taxon>
        <taxon>Pseudomonadati</taxon>
        <taxon>Pseudomonadota</taxon>
        <taxon>Gammaproteobacteria</taxon>
        <taxon>Vibrionales</taxon>
        <taxon>Vibrionaceae</taxon>
        <taxon>Vibrio</taxon>
    </lineage>
</organism>
<dbReference type="Proteomes" id="UP000216173">
    <property type="component" value="Unassembled WGS sequence"/>
</dbReference>
<sequence length="138" mass="15884">MVKAERQANGKNGALSKERLLLLLAVLGTAYVFMLYSNIFGRLQEQWFPKSELYGVWVEQNVAAYSAQKITIGTQGVILNGRLVTTHFDYDGAQLEFMVNGQPYRFEIMLEKKQMKQRSSAHYQPVYQLSENSKKNFH</sequence>
<keyword evidence="1" id="KW-0472">Membrane</keyword>
<dbReference type="EMBL" id="NMSH01000010">
    <property type="protein sequence ID" value="PAR21253.1"/>
    <property type="molecule type" value="Genomic_DNA"/>
</dbReference>
<dbReference type="EMBL" id="LCUF01000005">
    <property type="protein sequence ID" value="KQA23999.1"/>
    <property type="molecule type" value="Genomic_DNA"/>
</dbReference>
<feature type="transmembrane region" description="Helical" evidence="1">
    <location>
        <begin position="20"/>
        <end position="40"/>
    </location>
</feature>
<evidence type="ECO:0000256" key="1">
    <source>
        <dbReference type="SAM" id="Phobius"/>
    </source>
</evidence>
<dbReference type="InterPro" id="IPR021271">
    <property type="entry name" value="DUF2850"/>
</dbReference>
<dbReference type="RefSeq" id="WP_055027577.1">
    <property type="nucleotide sequence ID" value="NZ_CP035688.1"/>
</dbReference>
<reference evidence="2 4" key="1">
    <citation type="journal article" date="2015" name="Genome Biol. Evol.">
        <title>The Dynamics of Genetic Interactions between Vibrio metoecus and Vibrio cholerae, Two Close Relatives Co-Occurring in the Environment.</title>
        <authorList>
            <person name="Orata F.D."/>
            <person name="Kirchberger P.C."/>
            <person name="Meheust R."/>
            <person name="Barlow E.J."/>
            <person name="Tarr C.L."/>
            <person name="Boucher Y."/>
        </authorList>
    </citation>
    <scope>NUCLEOTIDE SEQUENCE [LARGE SCALE GENOMIC DNA]</scope>
    <source>
        <strain evidence="2 4">08-2459</strain>
    </source>
</reference>
<accession>A0A0Q0Z1A0</accession>
<dbReference type="GeneID" id="94013022"/>
<name>A0A0Q0Z1A0_VIBMT</name>
<dbReference type="PATRIC" id="fig|1481663.10.peg.668"/>
<dbReference type="Pfam" id="PF11012">
    <property type="entry name" value="DUF2850"/>
    <property type="match status" value="1"/>
</dbReference>
<keyword evidence="1" id="KW-1133">Transmembrane helix</keyword>
<evidence type="ECO:0000313" key="5">
    <source>
        <dbReference type="Proteomes" id="UP000216173"/>
    </source>
</evidence>
<dbReference type="Proteomes" id="UP000053724">
    <property type="component" value="Unassembled WGS sequence"/>
</dbReference>
<proteinExistence type="predicted"/>
<keyword evidence="1" id="KW-0812">Transmembrane</keyword>
<evidence type="ECO:0000313" key="4">
    <source>
        <dbReference type="Proteomes" id="UP000053724"/>
    </source>
</evidence>
<evidence type="ECO:0000313" key="2">
    <source>
        <dbReference type="EMBL" id="KQA23999.1"/>
    </source>
</evidence>
<evidence type="ECO:0000313" key="3">
    <source>
        <dbReference type="EMBL" id="PAR21253.1"/>
    </source>
</evidence>
<reference evidence="5" key="2">
    <citation type="submission" date="2017-07" db="EMBL/GenBank/DDBJ databases">
        <authorList>
            <person name="Boucher Y."/>
            <person name="Orata F.D."/>
        </authorList>
    </citation>
    <scope>NUCLEOTIDE SEQUENCE [LARGE SCALE GENOMIC DNA]</scope>
    <source>
        <strain evidence="5">OYP9E10</strain>
    </source>
</reference>
<reference evidence="3" key="3">
    <citation type="submission" date="2017-07" db="EMBL/GenBank/DDBJ databases">
        <authorList>
            <person name="Sun Z.S."/>
            <person name="Albrecht U."/>
            <person name="Echele G."/>
            <person name="Lee C.C."/>
        </authorList>
    </citation>
    <scope>NUCLEOTIDE SEQUENCE [LARGE SCALE GENOMIC DNA]</scope>
    <source>
        <strain evidence="3">OYP9E10</strain>
    </source>
</reference>